<dbReference type="SUPFAM" id="SSF48498">
    <property type="entry name" value="Tetracyclin repressor-like, C-terminal domain"/>
    <property type="match status" value="1"/>
</dbReference>
<feature type="DNA-binding region" description="H-T-H motif" evidence="4">
    <location>
        <begin position="31"/>
        <end position="50"/>
    </location>
</feature>
<dbReference type="Pfam" id="PF00440">
    <property type="entry name" value="TetR_N"/>
    <property type="match status" value="1"/>
</dbReference>
<dbReference type="EMBL" id="JACSQL010000010">
    <property type="protein sequence ID" value="MBD7970223.1"/>
    <property type="molecule type" value="Genomic_DNA"/>
</dbReference>
<dbReference type="InterPro" id="IPR001647">
    <property type="entry name" value="HTH_TetR"/>
</dbReference>
<dbReference type="InterPro" id="IPR009057">
    <property type="entry name" value="Homeodomain-like_sf"/>
</dbReference>
<dbReference type="Proteomes" id="UP000608071">
    <property type="component" value="Unassembled WGS sequence"/>
</dbReference>
<proteinExistence type="predicted"/>
<dbReference type="PRINTS" id="PR00455">
    <property type="entry name" value="HTHTETR"/>
</dbReference>
<gene>
    <name evidence="6" type="ORF">H9647_19345</name>
</gene>
<dbReference type="PROSITE" id="PS50977">
    <property type="entry name" value="HTH_TETR_2"/>
    <property type="match status" value="1"/>
</dbReference>
<reference evidence="6 7" key="1">
    <citation type="submission" date="2020-08" db="EMBL/GenBank/DDBJ databases">
        <title>A Genomic Blueprint of the Chicken Gut Microbiome.</title>
        <authorList>
            <person name="Gilroy R."/>
            <person name="Ravi A."/>
            <person name="Getino M."/>
            <person name="Pursley I."/>
            <person name="Horton D.L."/>
            <person name="Alikhan N.-F."/>
            <person name="Baker D."/>
            <person name="Gharbi K."/>
            <person name="Hall N."/>
            <person name="Watson M."/>
            <person name="Adriaenssens E.M."/>
            <person name="Foster-Nyarko E."/>
            <person name="Jarju S."/>
            <person name="Secka A."/>
            <person name="Antonio M."/>
            <person name="Oren A."/>
            <person name="Chaudhuri R."/>
            <person name="La Ragione R.M."/>
            <person name="Hildebrand F."/>
            <person name="Pallen M.J."/>
        </authorList>
    </citation>
    <scope>NUCLEOTIDE SEQUENCE [LARGE SCALE GENOMIC DNA]</scope>
    <source>
        <strain evidence="6 7">Sa2BVA9</strain>
    </source>
</reference>
<comment type="caution">
    <text evidence="6">The sequence shown here is derived from an EMBL/GenBank/DDBJ whole genome shotgun (WGS) entry which is preliminary data.</text>
</comment>
<dbReference type="SUPFAM" id="SSF46689">
    <property type="entry name" value="Homeodomain-like"/>
    <property type="match status" value="1"/>
</dbReference>
<dbReference type="InterPro" id="IPR013571">
    <property type="entry name" value="Tscrpt_reg_QacR_C"/>
</dbReference>
<dbReference type="Gene3D" id="1.10.357.10">
    <property type="entry name" value="Tetracycline Repressor, domain 2"/>
    <property type="match status" value="1"/>
</dbReference>
<protein>
    <submittedName>
        <fullName evidence="6">TetR family transcriptional regulator</fullName>
    </submittedName>
</protein>
<dbReference type="Pfam" id="PF08360">
    <property type="entry name" value="TetR_C_5"/>
    <property type="match status" value="1"/>
</dbReference>
<sequence>MKRRKDATQIKKDIAHQIKDLFSQKGYNATSMEEVCRVTGRSKGSIYYHFKSKEEMFMYLIKLNNEEWMEAWMAKEAAHETTQEKLFALADHYVDDMNNPLSHAVNEFMSSQVVTEDMLNDMLEVTRLPYKTYEQLITRGMERGELKKESPTDVMYVLNGLINGMSMLYYEKDLEEIRRIYKKGIEILLAGIEAPAEKMTEEN</sequence>
<keyword evidence="3" id="KW-0804">Transcription</keyword>
<keyword evidence="7" id="KW-1185">Reference proteome</keyword>
<evidence type="ECO:0000313" key="6">
    <source>
        <dbReference type="EMBL" id="MBD7970223.1"/>
    </source>
</evidence>
<evidence type="ECO:0000259" key="5">
    <source>
        <dbReference type="PROSITE" id="PS50977"/>
    </source>
</evidence>
<keyword evidence="2 4" id="KW-0238">DNA-binding</keyword>
<feature type="domain" description="HTH tetR-type" evidence="5">
    <location>
        <begin position="8"/>
        <end position="68"/>
    </location>
</feature>
<dbReference type="PANTHER" id="PTHR47506:SF6">
    <property type="entry name" value="HTH-TYPE TRANSCRIPTIONAL REPRESSOR NEMR"/>
    <property type="match status" value="1"/>
</dbReference>
<evidence type="ECO:0000313" key="7">
    <source>
        <dbReference type="Proteomes" id="UP000608071"/>
    </source>
</evidence>
<evidence type="ECO:0000256" key="4">
    <source>
        <dbReference type="PROSITE-ProRule" id="PRU00335"/>
    </source>
</evidence>
<dbReference type="InterPro" id="IPR036271">
    <property type="entry name" value="Tet_transcr_reg_TetR-rel_C_sf"/>
</dbReference>
<dbReference type="Gene3D" id="1.10.10.60">
    <property type="entry name" value="Homeodomain-like"/>
    <property type="match status" value="1"/>
</dbReference>
<keyword evidence="1" id="KW-0805">Transcription regulation</keyword>
<accession>A0ABR8T389</accession>
<organism evidence="6 7">
    <name type="scientific">Paenibacillus gallinarum</name>
    <dbReference type="NCBI Taxonomy" id="2762232"/>
    <lineage>
        <taxon>Bacteria</taxon>
        <taxon>Bacillati</taxon>
        <taxon>Bacillota</taxon>
        <taxon>Bacilli</taxon>
        <taxon>Bacillales</taxon>
        <taxon>Paenibacillaceae</taxon>
        <taxon>Paenibacillus</taxon>
    </lineage>
</organism>
<evidence type="ECO:0000256" key="1">
    <source>
        <dbReference type="ARBA" id="ARBA00023015"/>
    </source>
</evidence>
<evidence type="ECO:0000256" key="2">
    <source>
        <dbReference type="ARBA" id="ARBA00023125"/>
    </source>
</evidence>
<dbReference type="PANTHER" id="PTHR47506">
    <property type="entry name" value="TRANSCRIPTIONAL REGULATORY PROTEIN"/>
    <property type="match status" value="1"/>
</dbReference>
<name>A0ABR8T389_9BACL</name>
<evidence type="ECO:0000256" key="3">
    <source>
        <dbReference type="ARBA" id="ARBA00023163"/>
    </source>
</evidence>